<evidence type="ECO:0000313" key="4">
    <source>
        <dbReference type="Proteomes" id="UP000199686"/>
    </source>
</evidence>
<evidence type="ECO:0000313" key="1">
    <source>
        <dbReference type="EMBL" id="CZR03919.1"/>
    </source>
</evidence>
<dbReference type="Proteomes" id="UP000195947">
    <property type="component" value="Unassembled WGS sequence"/>
</dbReference>
<accession>A0AB38BL94</accession>
<sequence>MKLDLNHNVDLITWLLFREDIHHEVIGFGNICIKWKIDGEYRPVMIFDYRYNLIKYCNHYTEIENAGRTRLKQLFYEYGNKKGTWEG</sequence>
<keyword evidence="3" id="KW-1185">Reference proteome</keyword>
<dbReference type="RefSeq" id="WP_086990749.1">
    <property type="nucleotide sequence ID" value="NZ_FJMZ01000054.1"/>
</dbReference>
<dbReference type="Proteomes" id="UP000199686">
    <property type="component" value="Unassembled WGS sequence"/>
</dbReference>
<gene>
    <name evidence="2" type="ORF">SAMN04488507_10647</name>
    <name evidence="1" type="ORF">TFLO_2875</name>
</gene>
<evidence type="ECO:0000313" key="2">
    <source>
        <dbReference type="EMBL" id="SFI16551.1"/>
    </source>
</evidence>
<reference evidence="1 3" key="1">
    <citation type="submission" date="2016-02" db="EMBL/GenBank/DDBJ databases">
        <authorList>
            <person name="Strepis N."/>
        </authorList>
    </citation>
    <scope>NUCLEOTIDE SEQUENCE [LARGE SCALE GENOMIC DNA]</scope>
    <source>
        <strain evidence="1">Trichococcus flocculiformis</strain>
    </source>
</reference>
<name>A0AB38BL94_9LACT</name>
<proteinExistence type="predicted"/>
<protein>
    <submittedName>
        <fullName evidence="2">Uncharacterized protein</fullName>
    </submittedName>
</protein>
<evidence type="ECO:0000313" key="3">
    <source>
        <dbReference type="Proteomes" id="UP000195947"/>
    </source>
</evidence>
<dbReference type="EMBL" id="FOQC01000064">
    <property type="protein sequence ID" value="SFI16551.1"/>
    <property type="molecule type" value="Genomic_DNA"/>
</dbReference>
<reference evidence="2 4" key="2">
    <citation type="submission" date="2016-10" db="EMBL/GenBank/DDBJ databases">
        <authorList>
            <person name="Varghese N."/>
            <person name="Submissions S."/>
        </authorList>
    </citation>
    <scope>NUCLEOTIDE SEQUENCE [LARGE SCALE GENOMIC DNA]</scope>
    <source>
        <strain evidence="2 4">DSM 2094</strain>
    </source>
</reference>
<organism evidence="2 4">
    <name type="scientific">Trichococcus flocculiformis</name>
    <dbReference type="NCBI Taxonomy" id="82803"/>
    <lineage>
        <taxon>Bacteria</taxon>
        <taxon>Bacillati</taxon>
        <taxon>Bacillota</taxon>
        <taxon>Bacilli</taxon>
        <taxon>Lactobacillales</taxon>
        <taxon>Carnobacteriaceae</taxon>
        <taxon>Trichococcus</taxon>
    </lineage>
</organism>
<dbReference type="EMBL" id="FJMZ01000054">
    <property type="protein sequence ID" value="CZR03919.1"/>
    <property type="molecule type" value="Genomic_DNA"/>
</dbReference>
<comment type="caution">
    <text evidence="2">The sequence shown here is derived from an EMBL/GenBank/DDBJ whole genome shotgun (WGS) entry which is preliminary data.</text>
</comment>
<dbReference type="AlphaFoldDB" id="A0AB38BL94"/>